<keyword evidence="4 7" id="KW-0812">Transmembrane</keyword>
<reference evidence="9" key="2">
    <citation type="submission" date="2020-09" db="EMBL/GenBank/DDBJ databases">
        <authorList>
            <person name="Sun Q."/>
            <person name="Ohkuma M."/>
        </authorList>
    </citation>
    <scope>NUCLEOTIDE SEQUENCE</scope>
    <source>
        <strain evidence="9">JCM 14371</strain>
    </source>
</reference>
<dbReference type="GO" id="GO:0009246">
    <property type="term" value="P:enterobacterial common antigen biosynthetic process"/>
    <property type="evidence" value="ECO:0007669"/>
    <property type="project" value="TreeGrafter"/>
</dbReference>
<evidence type="ECO:0000256" key="2">
    <source>
        <dbReference type="ARBA" id="ARBA00007400"/>
    </source>
</evidence>
<feature type="transmembrane region" description="Helical" evidence="7">
    <location>
        <begin position="116"/>
        <end position="137"/>
    </location>
</feature>
<evidence type="ECO:0000256" key="6">
    <source>
        <dbReference type="ARBA" id="ARBA00023136"/>
    </source>
</evidence>
<proteinExistence type="inferred from homology"/>
<evidence type="ECO:0000256" key="3">
    <source>
        <dbReference type="ARBA" id="ARBA00022475"/>
    </source>
</evidence>
<gene>
    <name evidence="9" type="ORF">GCM10008939_24800</name>
</gene>
<evidence type="ECO:0000256" key="5">
    <source>
        <dbReference type="ARBA" id="ARBA00022989"/>
    </source>
</evidence>
<evidence type="ECO:0000259" key="8">
    <source>
        <dbReference type="Pfam" id="PF01757"/>
    </source>
</evidence>
<dbReference type="Proteomes" id="UP000635726">
    <property type="component" value="Unassembled WGS sequence"/>
</dbReference>
<dbReference type="EMBL" id="BMOE01000008">
    <property type="protein sequence ID" value="GGJ79975.1"/>
    <property type="molecule type" value="Genomic_DNA"/>
</dbReference>
<feature type="transmembrane region" description="Helical" evidence="7">
    <location>
        <begin position="76"/>
        <end position="96"/>
    </location>
</feature>
<comment type="similarity">
    <text evidence="2">Belongs to the acyltransferase 3 family.</text>
</comment>
<name>A0A917PI42_9DEIO</name>
<protein>
    <recommendedName>
        <fullName evidence="8">Acyltransferase 3 domain-containing protein</fullName>
    </recommendedName>
</protein>
<dbReference type="PANTHER" id="PTHR40074">
    <property type="entry name" value="O-ACETYLTRANSFERASE WECH"/>
    <property type="match status" value="1"/>
</dbReference>
<evidence type="ECO:0000256" key="1">
    <source>
        <dbReference type="ARBA" id="ARBA00004651"/>
    </source>
</evidence>
<feature type="domain" description="Acyltransferase 3" evidence="8">
    <location>
        <begin position="2"/>
        <end position="325"/>
    </location>
</feature>
<evidence type="ECO:0000256" key="7">
    <source>
        <dbReference type="SAM" id="Phobius"/>
    </source>
</evidence>
<keyword evidence="6 7" id="KW-0472">Membrane</keyword>
<feature type="transmembrane region" description="Helical" evidence="7">
    <location>
        <begin position="273"/>
        <end position="292"/>
    </location>
</feature>
<feature type="transmembrane region" description="Helical" evidence="7">
    <location>
        <begin position="27"/>
        <end position="55"/>
    </location>
</feature>
<dbReference type="Pfam" id="PF01757">
    <property type="entry name" value="Acyl_transf_3"/>
    <property type="match status" value="1"/>
</dbReference>
<dbReference type="GO" id="GO:0016413">
    <property type="term" value="F:O-acetyltransferase activity"/>
    <property type="evidence" value="ECO:0007669"/>
    <property type="project" value="TreeGrafter"/>
</dbReference>
<keyword evidence="3" id="KW-1003">Cell membrane</keyword>
<feature type="transmembrane region" description="Helical" evidence="7">
    <location>
        <begin position="144"/>
        <end position="164"/>
    </location>
</feature>
<dbReference type="AlphaFoldDB" id="A0A917PI42"/>
<evidence type="ECO:0000313" key="9">
    <source>
        <dbReference type="EMBL" id="GGJ79975.1"/>
    </source>
</evidence>
<keyword evidence="5 7" id="KW-1133">Transmembrane helix</keyword>
<dbReference type="InterPro" id="IPR002656">
    <property type="entry name" value="Acyl_transf_3_dom"/>
</dbReference>
<feature type="transmembrane region" description="Helical" evidence="7">
    <location>
        <begin position="304"/>
        <end position="325"/>
    </location>
</feature>
<dbReference type="PANTHER" id="PTHR40074:SF2">
    <property type="entry name" value="O-ACETYLTRANSFERASE WECH"/>
    <property type="match status" value="1"/>
</dbReference>
<comment type="subcellular location">
    <subcellularLocation>
        <location evidence="1">Cell membrane</location>
        <topology evidence="1">Multi-pass membrane protein</topology>
    </subcellularLocation>
</comment>
<feature type="transmembrane region" description="Helical" evidence="7">
    <location>
        <begin position="205"/>
        <end position="222"/>
    </location>
</feature>
<reference evidence="9" key="1">
    <citation type="journal article" date="2014" name="Int. J. Syst. Evol. Microbiol.">
        <title>Complete genome sequence of Corynebacterium casei LMG S-19264T (=DSM 44701T), isolated from a smear-ripened cheese.</title>
        <authorList>
            <consortium name="US DOE Joint Genome Institute (JGI-PGF)"/>
            <person name="Walter F."/>
            <person name="Albersmeier A."/>
            <person name="Kalinowski J."/>
            <person name="Ruckert C."/>
        </authorList>
    </citation>
    <scope>NUCLEOTIDE SEQUENCE</scope>
    <source>
        <strain evidence="9">JCM 14371</strain>
    </source>
</reference>
<comment type="caution">
    <text evidence="9">The sequence shown here is derived from an EMBL/GenBank/DDBJ whole genome shotgun (WGS) entry which is preliminary data.</text>
</comment>
<evidence type="ECO:0000256" key="4">
    <source>
        <dbReference type="ARBA" id="ARBA00022692"/>
    </source>
</evidence>
<accession>A0A917PI42</accession>
<organism evidence="9 10">
    <name type="scientific">Deinococcus aquiradiocola</name>
    <dbReference type="NCBI Taxonomy" id="393059"/>
    <lineage>
        <taxon>Bacteria</taxon>
        <taxon>Thermotogati</taxon>
        <taxon>Deinococcota</taxon>
        <taxon>Deinococci</taxon>
        <taxon>Deinococcales</taxon>
        <taxon>Deinococcaceae</taxon>
        <taxon>Deinococcus</taxon>
    </lineage>
</organism>
<sequence>MCRGLTVLLVVVHHVSGANLDRAPEGSALHVALLVVNRVTQFVVPTFLFLSALVFARSSSVFSWRRYLGSRARQLLWPYVLWTALYLTFKVVTGAGPGPGERLAAFWDPGLLHGKGYFHLYYLLLALQVTLLLPLLRRLNRLPWPLWAVLAGAAAVQSGVYALNLRVWHLESVGSLALWYVLPLVAGTALGARPERFTDLWARRGGQLTVACAVALAVYLPLGAAQALGRPLNVLAYTAGNWAYTLLAAVVMGGLSVRLARAGGALAGHVRPLLARLGQFSLQVYLLHPLLLWTFDRLASPGSALLQVPLVALYVVLGTGVPLAVARWMAGRPMSVWLFGR</sequence>
<dbReference type="GO" id="GO:0005886">
    <property type="term" value="C:plasma membrane"/>
    <property type="evidence" value="ECO:0007669"/>
    <property type="project" value="UniProtKB-SubCell"/>
</dbReference>
<evidence type="ECO:0000313" key="10">
    <source>
        <dbReference type="Proteomes" id="UP000635726"/>
    </source>
</evidence>
<feature type="transmembrane region" description="Helical" evidence="7">
    <location>
        <begin position="242"/>
        <end position="261"/>
    </location>
</feature>
<feature type="transmembrane region" description="Helical" evidence="7">
    <location>
        <begin position="176"/>
        <end position="193"/>
    </location>
</feature>
<keyword evidence="10" id="KW-1185">Reference proteome</keyword>